<keyword evidence="9" id="KW-1185">Reference proteome</keyword>
<feature type="region of interest" description="Disordered" evidence="6">
    <location>
        <begin position="423"/>
        <end position="448"/>
    </location>
</feature>
<evidence type="ECO:0000256" key="1">
    <source>
        <dbReference type="ARBA" id="ARBA00010505"/>
    </source>
</evidence>
<dbReference type="InterPro" id="IPR037944">
    <property type="entry name" value="PRX5-like"/>
</dbReference>
<organism evidence="8 9">
    <name type="scientific">Candidozyma haemuli</name>
    <dbReference type="NCBI Taxonomy" id="45357"/>
    <lineage>
        <taxon>Eukaryota</taxon>
        <taxon>Fungi</taxon>
        <taxon>Dikarya</taxon>
        <taxon>Ascomycota</taxon>
        <taxon>Saccharomycotina</taxon>
        <taxon>Pichiomycetes</taxon>
        <taxon>Metschnikowiaceae</taxon>
        <taxon>Candidozyma</taxon>
    </lineage>
</organism>
<dbReference type="InterPro" id="IPR013766">
    <property type="entry name" value="Thioredoxin_domain"/>
</dbReference>
<evidence type="ECO:0000256" key="4">
    <source>
        <dbReference type="ARBA" id="ARBA00023002"/>
    </source>
</evidence>
<proteinExistence type="inferred from homology"/>
<dbReference type="Pfam" id="PF08534">
    <property type="entry name" value="Redoxin"/>
    <property type="match status" value="1"/>
</dbReference>
<feature type="compositionally biased region" description="Polar residues" evidence="6">
    <location>
        <begin position="201"/>
        <end position="212"/>
    </location>
</feature>
<feature type="region of interest" description="Disordered" evidence="6">
    <location>
        <begin position="198"/>
        <end position="221"/>
    </location>
</feature>
<accession>A0ABX8I937</accession>
<evidence type="ECO:0000313" key="8">
    <source>
        <dbReference type="EMBL" id="QWU89791.1"/>
    </source>
</evidence>
<dbReference type="EMBL" id="CP076665">
    <property type="protein sequence ID" value="QWU89791.1"/>
    <property type="molecule type" value="Genomic_DNA"/>
</dbReference>
<dbReference type="PANTHER" id="PTHR10430">
    <property type="entry name" value="PEROXIREDOXIN"/>
    <property type="match status" value="1"/>
</dbReference>
<evidence type="ECO:0000256" key="5">
    <source>
        <dbReference type="ARBA" id="ARBA00023284"/>
    </source>
</evidence>
<dbReference type="SUPFAM" id="SSF52833">
    <property type="entry name" value="Thioredoxin-like"/>
    <property type="match status" value="1"/>
</dbReference>
<evidence type="ECO:0000259" key="7">
    <source>
        <dbReference type="PROSITE" id="PS51352"/>
    </source>
</evidence>
<dbReference type="InterPro" id="IPR036249">
    <property type="entry name" value="Thioredoxin-like_sf"/>
</dbReference>
<dbReference type="Gene3D" id="3.30.160.20">
    <property type="match status" value="1"/>
</dbReference>
<evidence type="ECO:0000256" key="2">
    <source>
        <dbReference type="ARBA" id="ARBA00022559"/>
    </source>
</evidence>
<keyword evidence="3" id="KW-0049">Antioxidant</keyword>
<keyword evidence="2" id="KW-0575">Peroxidase</keyword>
<keyword evidence="5" id="KW-0676">Redox-active center</keyword>
<reference evidence="8 9" key="1">
    <citation type="submission" date="2021-06" db="EMBL/GenBank/DDBJ databases">
        <title>Candida outbreak in Lebanon.</title>
        <authorList>
            <person name="Finianos M."/>
        </authorList>
    </citation>
    <scope>NUCLEOTIDE SEQUENCE [LARGE SCALE GENOMIC DNA]</scope>
    <source>
        <strain evidence="8">CA3LBN</strain>
    </source>
</reference>
<sequence length="448" mass="50582">MLRTQLNTFYRSATRGVPFRGFHASAARLVKVGDSVPSTPLFEGSPGNSVNLAEDIGNNKALIVGVPGAFSPACSASHVPGFYKNLRGFNDKGITHFYVIAVNDPFVTKAWGESIENHQAGTDQVKFLSDPRGEFSRDWDVLFEASKVFGNERSGRYAVLVENGKVAKTFVEPDNTSVNVSDAEKVLEVKDPLSNAFKGRSSFSTNQSNQRTIEIPRPGSSLSQGTDVPFRVFLRQLHHQVAQRRSLSQPLHGNHCKYITPLTKRSITKNGFNIFLSTSSPRFYSQKSFSKEEIEEAKRWLDNPQINRAVFEITYSRSSGPGGQKVNKTSSKATVALEPWKWLNPQFCFWIPKPILAQIEEKRIRYHTKSGGLLIQSDRSRNREDNTADCFKKLGDEIRRVVEFEGKVSEEDKAKWEELAKVSKERRMEQKKRQKEKKQGRSKKFDLG</sequence>
<evidence type="ECO:0000256" key="3">
    <source>
        <dbReference type="ARBA" id="ARBA00022862"/>
    </source>
</evidence>
<dbReference type="Proteomes" id="UP000825434">
    <property type="component" value="Chromosome 5"/>
</dbReference>
<dbReference type="InterPro" id="IPR000352">
    <property type="entry name" value="Pep_chain_release_fac_I"/>
</dbReference>
<feature type="domain" description="Thioredoxin" evidence="7">
    <location>
        <begin position="30"/>
        <end position="195"/>
    </location>
</feature>
<name>A0ABX8I937_9ASCO</name>
<keyword evidence="4" id="KW-0560">Oxidoreductase</keyword>
<protein>
    <recommendedName>
        <fullName evidence="7">Thioredoxin domain-containing protein</fullName>
    </recommendedName>
</protein>
<evidence type="ECO:0000256" key="6">
    <source>
        <dbReference type="SAM" id="MobiDB-lite"/>
    </source>
</evidence>
<dbReference type="PANTHER" id="PTHR10430:SF39">
    <property type="entry name" value="PEROXISOMAL MEMBRANE ASSOCIATED PROTEIN 20"/>
    <property type="match status" value="1"/>
</dbReference>
<feature type="compositionally biased region" description="Basic and acidic residues" evidence="6">
    <location>
        <begin position="437"/>
        <end position="448"/>
    </location>
</feature>
<dbReference type="Gene3D" id="3.40.30.10">
    <property type="entry name" value="Glutaredoxin"/>
    <property type="match status" value="1"/>
</dbReference>
<evidence type="ECO:0000313" key="9">
    <source>
        <dbReference type="Proteomes" id="UP000825434"/>
    </source>
</evidence>
<dbReference type="InterPro" id="IPR013740">
    <property type="entry name" value="Redoxin"/>
</dbReference>
<dbReference type="CDD" id="cd03013">
    <property type="entry name" value="PRX5_like"/>
    <property type="match status" value="1"/>
</dbReference>
<dbReference type="Pfam" id="PF00472">
    <property type="entry name" value="RF-1"/>
    <property type="match status" value="1"/>
</dbReference>
<comment type="similarity">
    <text evidence="1">Belongs to the peroxiredoxin family. Prx5 subfamily.</text>
</comment>
<dbReference type="PROSITE" id="PS51352">
    <property type="entry name" value="THIOREDOXIN_2"/>
    <property type="match status" value="1"/>
</dbReference>
<gene>
    <name evidence="8" type="ORF">CA3LBN_004139</name>
</gene>
<dbReference type="SUPFAM" id="SSF110916">
    <property type="entry name" value="Peptidyl-tRNA hydrolase domain-like"/>
    <property type="match status" value="1"/>
</dbReference>